<dbReference type="eggNOG" id="COG0785">
    <property type="taxonomic scope" value="Bacteria"/>
</dbReference>
<dbReference type="eggNOG" id="COG0526">
    <property type="taxonomic scope" value="Bacteria"/>
</dbReference>
<dbReference type="SUPFAM" id="SSF52833">
    <property type="entry name" value="Thioredoxin-like"/>
    <property type="match status" value="1"/>
</dbReference>
<keyword evidence="1" id="KW-1133">Transmembrane helix</keyword>
<dbReference type="Gene3D" id="2.60.120.260">
    <property type="entry name" value="Galactose-binding domain-like"/>
    <property type="match status" value="1"/>
</dbReference>
<dbReference type="HOGENOM" id="CLU_033708_0_0_5"/>
<dbReference type="CDD" id="cd03012">
    <property type="entry name" value="TlpA_like_DipZ_like"/>
    <property type="match status" value="1"/>
</dbReference>
<feature type="transmembrane region" description="Helical" evidence="1">
    <location>
        <begin position="42"/>
        <end position="66"/>
    </location>
</feature>
<dbReference type="Gene3D" id="3.40.30.10">
    <property type="entry name" value="Glutaredoxin"/>
    <property type="match status" value="1"/>
</dbReference>
<dbReference type="Proteomes" id="UP000006633">
    <property type="component" value="Chromosome"/>
</dbReference>
<dbReference type="RefSeq" id="WP_013165657.1">
    <property type="nucleotide sequence ID" value="NC_014217.1"/>
</dbReference>
<feature type="transmembrane region" description="Helical" evidence="1">
    <location>
        <begin position="196"/>
        <end position="213"/>
    </location>
</feature>
<protein>
    <submittedName>
        <fullName evidence="3">Alkyl hydroperoxide reductase/ Thiol specific antioxidant/ Mal allergen</fullName>
    </submittedName>
</protein>
<reference evidence="3 4" key="1">
    <citation type="journal article" date="2012" name="Stand. Genomic Sci.">
        <title>Complete genome sequence of the facultatively chemolithoautotrophic and methylotrophic alpha Proteobacterium Starkeya novella type strain (ATCC 8093(T)).</title>
        <authorList>
            <person name="Kappler U."/>
            <person name="Davenport K."/>
            <person name="Beatson S."/>
            <person name="Lucas S."/>
            <person name="Lapidus A."/>
            <person name="Copeland A."/>
            <person name="Berry K.W."/>
            <person name="Glavina Del Rio T."/>
            <person name="Hammon N."/>
            <person name="Dalin E."/>
            <person name="Tice H."/>
            <person name="Pitluck S."/>
            <person name="Richardson P."/>
            <person name="Bruce D."/>
            <person name="Goodwin L.A."/>
            <person name="Han C."/>
            <person name="Tapia R."/>
            <person name="Detter J.C."/>
            <person name="Chang Y.J."/>
            <person name="Jeffries C.D."/>
            <person name="Land M."/>
            <person name="Hauser L."/>
            <person name="Kyrpides N.C."/>
            <person name="Goker M."/>
            <person name="Ivanova N."/>
            <person name="Klenk H.P."/>
            <person name="Woyke T."/>
        </authorList>
    </citation>
    <scope>NUCLEOTIDE SEQUENCE [LARGE SCALE GENOMIC DNA]</scope>
    <source>
        <strain evidence="4">ATCC 8093 / DSM 506 / JCM 20403 / CCM 1077 / IAM 12100 / NBRC 12443 / NCIMB 10456</strain>
    </source>
</reference>
<organism evidence="3 4">
    <name type="scientific">Ancylobacter novellus (strain ATCC 8093 / DSM 506 / JCM 20403 / CCM 1077 / IAM 12100 / NBRC 12443 / NCIMB 10456)</name>
    <name type="common">Starkeya novella</name>
    <dbReference type="NCBI Taxonomy" id="639283"/>
    <lineage>
        <taxon>Bacteria</taxon>
        <taxon>Pseudomonadati</taxon>
        <taxon>Pseudomonadota</taxon>
        <taxon>Alphaproteobacteria</taxon>
        <taxon>Hyphomicrobiales</taxon>
        <taxon>Xanthobacteraceae</taxon>
        <taxon>Ancylobacter</taxon>
    </lineage>
</organism>
<feature type="transmembrane region" description="Helical" evidence="1">
    <location>
        <begin position="166"/>
        <end position="184"/>
    </location>
</feature>
<feature type="transmembrane region" description="Helical" evidence="1">
    <location>
        <begin position="138"/>
        <end position="160"/>
    </location>
</feature>
<dbReference type="KEGG" id="sno:Snov_0827"/>
<evidence type="ECO:0000313" key="4">
    <source>
        <dbReference type="Proteomes" id="UP000006633"/>
    </source>
</evidence>
<dbReference type="GO" id="GO:0016209">
    <property type="term" value="F:antioxidant activity"/>
    <property type="evidence" value="ECO:0007669"/>
    <property type="project" value="InterPro"/>
</dbReference>
<proteinExistence type="predicted"/>
<accession>D7A5M8</accession>
<keyword evidence="4" id="KW-1185">Reference proteome</keyword>
<dbReference type="InterPro" id="IPR036249">
    <property type="entry name" value="Thioredoxin-like_sf"/>
</dbReference>
<gene>
    <name evidence="3" type="ordered locus">Snov_0827</name>
</gene>
<feature type="transmembrane region" description="Helical" evidence="1">
    <location>
        <begin position="112"/>
        <end position="131"/>
    </location>
</feature>
<dbReference type="AlphaFoldDB" id="D7A5M8"/>
<dbReference type="Pfam" id="PF17991">
    <property type="entry name" value="Thioredoxin_10"/>
    <property type="match status" value="1"/>
</dbReference>
<evidence type="ECO:0000259" key="2">
    <source>
        <dbReference type="PROSITE" id="PS51352"/>
    </source>
</evidence>
<evidence type="ECO:0000313" key="3">
    <source>
        <dbReference type="EMBL" id="ADH88152.1"/>
    </source>
</evidence>
<dbReference type="EMBL" id="CP002026">
    <property type="protein sequence ID" value="ADH88152.1"/>
    <property type="molecule type" value="Genomic_DNA"/>
</dbReference>
<dbReference type="PANTHER" id="PTHR42852">
    <property type="entry name" value="THIOL:DISULFIDE INTERCHANGE PROTEIN DSBE"/>
    <property type="match status" value="1"/>
</dbReference>
<name>D7A5M8_ANCN5</name>
<feature type="domain" description="Thioredoxin" evidence="2">
    <location>
        <begin position="296"/>
        <end position="464"/>
    </location>
</feature>
<dbReference type="InterPro" id="IPR013766">
    <property type="entry name" value="Thioredoxin_domain"/>
</dbReference>
<dbReference type="GO" id="GO:0016491">
    <property type="term" value="F:oxidoreductase activity"/>
    <property type="evidence" value="ECO:0007669"/>
    <property type="project" value="InterPro"/>
</dbReference>
<sequence length="639" mass="66497">MLLFVLAYLGGVLTIVSPCILPVLPFVFARAGQPFLRSGLPMLLGMAVSFALVASLAAVAGGWAVAANQYGRLAALVLLALFGLALLIPSLAEKATAPLVALGGRLSQSADGSAGGIFPSVLLGVATGLLWAPCAGPVLGLILTGAALNGANVGTSLLLLAYAAGAATSLALALLVGGQVFAAMKRSLGVGEWMRRGLGALVLVAVGAIALGLDTGFLTRVSLAGTNALEQGLIDRLNPPPAGGPAMMASGDAMMSANPAMSSDAPAMMSANPAMTGAPAMTGSNPAMMASSNAAMMSANPAMMAKSDAAAGTNGAPSLPVEGMLPSLKGATGWLNSAPLTAESLKGKVVLIDFWTYSCINCLRTIPYVRAWAEKYKDQGLVVIGVHSPEFAFERDVDNVKKAVADLKITYPVAIDNDYAIWRAFKNQYWPAHYFIDAQGRIRYHHFGEGGYEESERVIQQLLAEAGRRDVTSGTVDVKATGAEAASDMKDVMSPETYVGFERAENFVSPGGAAQGEPKDYAAGDPRLNEWGLVGKWTIGTEQASLDAPDGAIVYRFHARDLHLVLGPGANGKPVRFRVTIDGKPPGDAHGMDVDAQGEGVVTGQRLYQLIRQPGEIGDRTFEIRFLDPGVEAYAFTFG</sequence>
<dbReference type="InterPro" id="IPR050553">
    <property type="entry name" value="Thioredoxin_ResA/DsbE_sf"/>
</dbReference>
<feature type="transmembrane region" description="Helical" evidence="1">
    <location>
        <begin position="73"/>
        <end position="92"/>
    </location>
</feature>
<dbReference type="STRING" id="639283.Snov_0827"/>
<dbReference type="InterPro" id="IPR041017">
    <property type="entry name" value="Thioredoxin_10"/>
</dbReference>
<keyword evidence="1" id="KW-0472">Membrane</keyword>
<dbReference type="OrthoDB" id="9811352at2"/>
<evidence type="ECO:0000256" key="1">
    <source>
        <dbReference type="SAM" id="Phobius"/>
    </source>
</evidence>
<dbReference type="PROSITE" id="PS51352">
    <property type="entry name" value="THIOREDOXIN_2"/>
    <property type="match status" value="1"/>
</dbReference>
<dbReference type="Pfam" id="PF00578">
    <property type="entry name" value="AhpC-TSA"/>
    <property type="match status" value="1"/>
</dbReference>
<dbReference type="PANTHER" id="PTHR42852:SF13">
    <property type="entry name" value="PROTEIN DIPZ"/>
    <property type="match status" value="1"/>
</dbReference>
<keyword evidence="1" id="KW-0812">Transmembrane</keyword>
<dbReference type="InterPro" id="IPR000866">
    <property type="entry name" value="AhpC/TSA"/>
</dbReference>